<feature type="transmembrane region" description="Helical" evidence="1">
    <location>
        <begin position="50"/>
        <end position="73"/>
    </location>
</feature>
<keyword evidence="1" id="KW-1133">Transmembrane helix</keyword>
<proteinExistence type="predicted"/>
<sequence>VYIILYGITVKFRLVIIVIRGYDFIFWRFLMIYIAFFLPKAHIEAPVYESIIVIIISHGLRSSGIFYVVNLYYERSRRRLLFLNKDIISNLPTVIIL</sequence>
<feature type="non-terminal residue" evidence="2">
    <location>
        <position position="97"/>
    </location>
</feature>
<evidence type="ECO:0000256" key="1">
    <source>
        <dbReference type="SAM" id="Phobius"/>
    </source>
</evidence>
<evidence type="ECO:0000313" key="2">
    <source>
        <dbReference type="EMBL" id="KAG5323453.1"/>
    </source>
</evidence>
<comment type="caution">
    <text evidence="2">The sequence shown here is derived from an EMBL/GenBank/DDBJ whole genome shotgun (WGS) entry which is preliminary data.</text>
</comment>
<keyword evidence="1" id="KW-0812">Transmembrane</keyword>
<name>A0A836FPQ7_9HYME</name>
<keyword evidence="1" id="KW-0472">Membrane</keyword>
<gene>
    <name evidence="2" type="primary">Nd4</name>
    <name evidence="2" type="ORF">G6Z78_0006444</name>
</gene>
<protein>
    <submittedName>
        <fullName evidence="2">NU4M oxidoreductase</fullName>
    </submittedName>
</protein>
<accession>A0A836FPQ7</accession>
<keyword evidence="3" id="KW-1185">Reference proteome</keyword>
<organism evidence="2 3">
    <name type="scientific">Pseudoatta argentina</name>
    <dbReference type="NCBI Taxonomy" id="621737"/>
    <lineage>
        <taxon>Eukaryota</taxon>
        <taxon>Metazoa</taxon>
        <taxon>Ecdysozoa</taxon>
        <taxon>Arthropoda</taxon>
        <taxon>Hexapoda</taxon>
        <taxon>Insecta</taxon>
        <taxon>Pterygota</taxon>
        <taxon>Neoptera</taxon>
        <taxon>Endopterygota</taxon>
        <taxon>Hymenoptera</taxon>
        <taxon>Apocrita</taxon>
        <taxon>Aculeata</taxon>
        <taxon>Formicoidea</taxon>
        <taxon>Formicidae</taxon>
        <taxon>Myrmicinae</taxon>
        <taxon>Pseudoatta</taxon>
    </lineage>
</organism>
<dbReference type="EMBL" id="JAANIA010000721">
    <property type="protein sequence ID" value="KAG5323453.1"/>
    <property type="molecule type" value="Genomic_DNA"/>
</dbReference>
<dbReference type="AlphaFoldDB" id="A0A836FPQ7"/>
<feature type="transmembrane region" description="Helical" evidence="1">
    <location>
        <begin position="12"/>
        <end position="38"/>
    </location>
</feature>
<evidence type="ECO:0000313" key="3">
    <source>
        <dbReference type="Proteomes" id="UP000668214"/>
    </source>
</evidence>
<dbReference type="Proteomes" id="UP000668214">
    <property type="component" value="Unassembled WGS sequence"/>
</dbReference>
<feature type="non-terminal residue" evidence="2">
    <location>
        <position position="1"/>
    </location>
</feature>
<reference evidence="2" key="1">
    <citation type="submission" date="2020-02" db="EMBL/GenBank/DDBJ databases">
        <title>Relaxed selection underlies rapid genomic changes in the transitions from sociality to social parasitism in ants.</title>
        <authorList>
            <person name="Bi X."/>
        </authorList>
    </citation>
    <scope>NUCLEOTIDE SEQUENCE</scope>
    <source>
        <strain evidence="2">BGI-DK2014c</strain>
        <tissue evidence="2">Whole body</tissue>
    </source>
</reference>